<reference evidence="4" key="1">
    <citation type="journal article" date="2017" name="Nat. Ecol. Evol.">
        <title>Genome expansion and lineage-specific genetic innovations in the forest pathogenic fungi Armillaria.</title>
        <authorList>
            <person name="Sipos G."/>
            <person name="Prasanna A.N."/>
            <person name="Walter M.C."/>
            <person name="O'Connor E."/>
            <person name="Balint B."/>
            <person name="Krizsan K."/>
            <person name="Kiss B."/>
            <person name="Hess J."/>
            <person name="Varga T."/>
            <person name="Slot J."/>
            <person name="Riley R."/>
            <person name="Boka B."/>
            <person name="Rigling D."/>
            <person name="Barry K."/>
            <person name="Lee J."/>
            <person name="Mihaltcheva S."/>
            <person name="LaButti K."/>
            <person name="Lipzen A."/>
            <person name="Waldron R."/>
            <person name="Moloney N.M."/>
            <person name="Sperisen C."/>
            <person name="Kredics L."/>
            <person name="Vagvoelgyi C."/>
            <person name="Patrignani A."/>
            <person name="Fitzpatrick D."/>
            <person name="Nagy I."/>
            <person name="Doyle S."/>
            <person name="Anderson J.B."/>
            <person name="Grigoriev I.V."/>
            <person name="Gueldener U."/>
            <person name="Muensterkoetter M."/>
            <person name="Nagy L.G."/>
        </authorList>
    </citation>
    <scope>NUCLEOTIDE SEQUENCE [LARGE SCALE GENOMIC DNA]</scope>
    <source>
        <strain evidence="4">Ar21-2</strain>
    </source>
</reference>
<evidence type="ECO:0000313" key="3">
    <source>
        <dbReference type="EMBL" id="PBK93060.1"/>
    </source>
</evidence>
<keyword evidence="2" id="KW-0732">Signal</keyword>
<feature type="region of interest" description="Disordered" evidence="1">
    <location>
        <begin position="47"/>
        <end position="125"/>
    </location>
</feature>
<accession>A0A2H3DFZ9</accession>
<dbReference type="OrthoDB" id="2953838at2759"/>
<feature type="chain" id="PRO_5013688945" evidence="2">
    <location>
        <begin position="23"/>
        <end position="125"/>
    </location>
</feature>
<feature type="compositionally biased region" description="Gly residues" evidence="1">
    <location>
        <begin position="75"/>
        <end position="91"/>
    </location>
</feature>
<feature type="signal peptide" evidence="2">
    <location>
        <begin position="1"/>
        <end position="22"/>
    </location>
</feature>
<dbReference type="OMA" id="RSFCVIW"/>
<evidence type="ECO:0000313" key="4">
    <source>
        <dbReference type="Proteomes" id="UP000217790"/>
    </source>
</evidence>
<dbReference type="Proteomes" id="UP000217790">
    <property type="component" value="Unassembled WGS sequence"/>
</dbReference>
<proteinExistence type="predicted"/>
<protein>
    <submittedName>
        <fullName evidence="3">Uncharacterized protein</fullName>
    </submittedName>
</protein>
<gene>
    <name evidence="3" type="ORF">ARMGADRAFT_1063220</name>
</gene>
<dbReference type="EMBL" id="KZ293657">
    <property type="protein sequence ID" value="PBK93060.1"/>
    <property type="molecule type" value="Genomic_DNA"/>
</dbReference>
<evidence type="ECO:0000256" key="2">
    <source>
        <dbReference type="SAM" id="SignalP"/>
    </source>
</evidence>
<dbReference type="InParanoid" id="A0A2H3DFZ9"/>
<evidence type="ECO:0000256" key="1">
    <source>
        <dbReference type="SAM" id="MobiDB-lite"/>
    </source>
</evidence>
<dbReference type="AlphaFoldDB" id="A0A2H3DFZ9"/>
<name>A0A2H3DFZ9_ARMGA</name>
<sequence length="125" mass="12898">MRLSSARSFCVIWTLYFLLAECRPPKLGGAIGALEGVLTGPGIELPAQECPSNPSTPGQGLVRRGKDIVNSQGSGEAGGGRVGGSGSSGGGHIDDTIHGSAKPGGRMKYKHMHEERPEAEDEGLS</sequence>
<keyword evidence="4" id="KW-1185">Reference proteome</keyword>
<organism evidence="3 4">
    <name type="scientific">Armillaria gallica</name>
    <name type="common">Bulbous honey fungus</name>
    <name type="synonym">Armillaria bulbosa</name>
    <dbReference type="NCBI Taxonomy" id="47427"/>
    <lineage>
        <taxon>Eukaryota</taxon>
        <taxon>Fungi</taxon>
        <taxon>Dikarya</taxon>
        <taxon>Basidiomycota</taxon>
        <taxon>Agaricomycotina</taxon>
        <taxon>Agaricomycetes</taxon>
        <taxon>Agaricomycetidae</taxon>
        <taxon>Agaricales</taxon>
        <taxon>Marasmiineae</taxon>
        <taxon>Physalacriaceae</taxon>
        <taxon>Armillaria</taxon>
    </lineage>
</organism>